<dbReference type="Pfam" id="PF00582">
    <property type="entry name" value="Usp"/>
    <property type="match status" value="1"/>
</dbReference>
<dbReference type="OrthoDB" id="9804721at2"/>
<reference evidence="3 4" key="1">
    <citation type="submission" date="2016-02" db="EMBL/GenBank/DDBJ databases">
        <title>Complete Genome of H5569, the type strain of the newly described species Haematospirillium jordaniae.</title>
        <authorList>
            <person name="Nicholson A.C."/>
            <person name="Humrighouse B.W."/>
            <person name="Loparov V."/>
            <person name="McQuiston J.R."/>
        </authorList>
    </citation>
    <scope>NUCLEOTIDE SEQUENCE [LARGE SCALE GENOMIC DNA]</scope>
    <source>
        <strain evidence="3 4">H5569</strain>
    </source>
</reference>
<evidence type="ECO:0000313" key="4">
    <source>
        <dbReference type="Proteomes" id="UP000076066"/>
    </source>
</evidence>
<evidence type="ECO:0000259" key="2">
    <source>
        <dbReference type="Pfam" id="PF00582"/>
    </source>
</evidence>
<keyword evidence="4" id="KW-1185">Reference proteome</keyword>
<dbReference type="PRINTS" id="PR01438">
    <property type="entry name" value="UNVRSLSTRESS"/>
</dbReference>
<dbReference type="KEGG" id="hjo:AY555_09275"/>
<dbReference type="GeneID" id="53317343"/>
<dbReference type="AlphaFoldDB" id="A0A143DFA1"/>
<comment type="similarity">
    <text evidence="1">Belongs to the universal stress protein A family.</text>
</comment>
<proteinExistence type="inferred from homology"/>
<dbReference type="InterPro" id="IPR006015">
    <property type="entry name" value="Universal_stress_UspA"/>
</dbReference>
<dbReference type="STRING" id="1549855.AY555_09275"/>
<organism evidence="3 4">
    <name type="scientific">Haematospirillum jordaniae</name>
    <dbReference type="NCBI Taxonomy" id="1549855"/>
    <lineage>
        <taxon>Bacteria</taxon>
        <taxon>Pseudomonadati</taxon>
        <taxon>Pseudomonadota</taxon>
        <taxon>Alphaproteobacteria</taxon>
        <taxon>Rhodospirillales</taxon>
        <taxon>Novispirillaceae</taxon>
        <taxon>Haematospirillum</taxon>
    </lineage>
</organism>
<evidence type="ECO:0000313" key="3">
    <source>
        <dbReference type="EMBL" id="AMW35336.1"/>
    </source>
</evidence>
<accession>A0A143DFA1</accession>
<gene>
    <name evidence="3" type="ORF">AY555_09275</name>
</gene>
<dbReference type="SUPFAM" id="SSF52402">
    <property type="entry name" value="Adenine nucleotide alpha hydrolases-like"/>
    <property type="match status" value="2"/>
</dbReference>
<dbReference type="PANTHER" id="PTHR46268:SF15">
    <property type="entry name" value="UNIVERSAL STRESS PROTEIN HP_0031"/>
    <property type="match status" value="1"/>
</dbReference>
<dbReference type="CDD" id="cd00293">
    <property type="entry name" value="USP-like"/>
    <property type="match status" value="1"/>
</dbReference>
<protein>
    <recommendedName>
        <fullName evidence="2">UspA domain-containing protein</fullName>
    </recommendedName>
</protein>
<dbReference type="Gene3D" id="3.40.50.12370">
    <property type="match status" value="1"/>
</dbReference>
<name>A0A143DFA1_9PROT</name>
<feature type="domain" description="UspA" evidence="2">
    <location>
        <begin position="155"/>
        <end position="276"/>
    </location>
</feature>
<evidence type="ECO:0000256" key="1">
    <source>
        <dbReference type="ARBA" id="ARBA00008791"/>
    </source>
</evidence>
<dbReference type="RefSeq" id="WP_066135945.1">
    <property type="nucleotide sequence ID" value="NZ_CP014525.1"/>
</dbReference>
<dbReference type="EMBL" id="CP014525">
    <property type="protein sequence ID" value="AMW35336.1"/>
    <property type="molecule type" value="Genomic_DNA"/>
</dbReference>
<dbReference type="PANTHER" id="PTHR46268">
    <property type="entry name" value="STRESS RESPONSE PROTEIN NHAX"/>
    <property type="match status" value="1"/>
</dbReference>
<dbReference type="InterPro" id="IPR006016">
    <property type="entry name" value="UspA"/>
</dbReference>
<sequence>MSFKDILVIADTTPGFALRLDVALKLAARFDAHVTALFVRQTPSFPPFIEGQVAADFLEAVEACSVAAQGEAKAVFDDRASRYAKAYWKQLEGDLVDEAVHHAMHADLTVVGQYNPDDPATDAQRNLCDLLLLDSGAPVLVLPGSVQVDTLGDQIVVGWNSSRESCRAVHDAMPLLKTAQRVEVIAVDDTRHDEKIRQDDAQLTIMPNLSHHGVKAEGKVVGDVCYDIGQTLLQCAQSANADLIVTGAWGRSRLREMVLGGVTSHLLRHAGIPILMSH</sequence>
<dbReference type="Proteomes" id="UP000076066">
    <property type="component" value="Chromosome"/>
</dbReference>